<dbReference type="Proteomes" id="UP000315636">
    <property type="component" value="Unassembled WGS sequence"/>
</dbReference>
<dbReference type="InterPro" id="IPR006520">
    <property type="entry name" value="Dit_BPSPP_N"/>
</dbReference>
<sequence>MGFTFAGVHSDQYGIKVLNITRPLSPRLQAQTVKRPGRAGVADMGVEVEELQISIDILLIGESLHEIRQRVRQIGAWLRNGEEKGTLVIDDEPDKMMTVRWVELAELEEVALTGRATLTFLAPDPLAYAVEDDAFTSAGEEIRFQRKGTAPSRPLIELGGEASGAESGFVVKLNDQSLTYTGSLASTEQLVLDSEYKTAYLRREDGSRESALNGLESLVFPLTRPGEENVLTVTPVGTATVNRLHIQCRSCWY</sequence>
<gene>
    <name evidence="2" type="ORF">SAMN06264849_102243</name>
</gene>
<evidence type="ECO:0000313" key="2">
    <source>
        <dbReference type="EMBL" id="SMO48691.1"/>
    </source>
</evidence>
<dbReference type="Gene3D" id="2.40.30.200">
    <property type="match status" value="1"/>
</dbReference>
<proteinExistence type="predicted"/>
<dbReference type="InterPro" id="IPR008841">
    <property type="entry name" value="Siphovirus-type_tail_N"/>
</dbReference>
<dbReference type="RefSeq" id="WP_142504542.1">
    <property type="nucleotide sequence ID" value="NZ_FXTI01000002.1"/>
</dbReference>
<name>A0A521BPK1_9BACL</name>
<protein>
    <submittedName>
        <fullName evidence="2">Putative phage tail component, N-terminal domain-containing protein</fullName>
    </submittedName>
</protein>
<evidence type="ECO:0000313" key="3">
    <source>
        <dbReference type="Proteomes" id="UP000315636"/>
    </source>
</evidence>
<organism evidence="2 3">
    <name type="scientific">Melghirimyces algeriensis</name>
    <dbReference type="NCBI Taxonomy" id="910412"/>
    <lineage>
        <taxon>Bacteria</taxon>
        <taxon>Bacillati</taxon>
        <taxon>Bacillota</taxon>
        <taxon>Bacilli</taxon>
        <taxon>Bacillales</taxon>
        <taxon>Thermoactinomycetaceae</taxon>
        <taxon>Melghirimyces</taxon>
    </lineage>
</organism>
<reference evidence="2 3" key="1">
    <citation type="submission" date="2017-05" db="EMBL/GenBank/DDBJ databases">
        <authorList>
            <person name="Varghese N."/>
            <person name="Submissions S."/>
        </authorList>
    </citation>
    <scope>NUCLEOTIDE SEQUENCE [LARGE SCALE GENOMIC DNA]</scope>
    <source>
        <strain evidence="2 3">DSM 45474</strain>
    </source>
</reference>
<dbReference type="AlphaFoldDB" id="A0A521BPK1"/>
<dbReference type="Pfam" id="PF05709">
    <property type="entry name" value="Sipho_tail"/>
    <property type="match status" value="1"/>
</dbReference>
<evidence type="ECO:0000259" key="1">
    <source>
        <dbReference type="Pfam" id="PF05709"/>
    </source>
</evidence>
<keyword evidence="3" id="KW-1185">Reference proteome</keyword>
<dbReference type="OrthoDB" id="3078561at2"/>
<feature type="domain" description="Siphovirus-type tail component RIFT-related" evidence="1">
    <location>
        <begin position="16"/>
        <end position="121"/>
    </location>
</feature>
<dbReference type="EMBL" id="FXTI01000002">
    <property type="protein sequence ID" value="SMO48691.1"/>
    <property type="molecule type" value="Genomic_DNA"/>
</dbReference>
<accession>A0A521BPK1</accession>
<dbReference type="NCBIfam" id="TIGR01633">
    <property type="entry name" value="phi3626_gp14_N"/>
    <property type="match status" value="1"/>
</dbReference>